<dbReference type="EMBL" id="HG996469">
    <property type="protein sequence ID" value="CAG1842552.1"/>
    <property type="molecule type" value="Genomic_DNA"/>
</dbReference>
<feature type="region of interest" description="Disordered" evidence="4">
    <location>
        <begin position="205"/>
        <end position="253"/>
    </location>
</feature>
<evidence type="ECO:0000259" key="5">
    <source>
        <dbReference type="PROSITE" id="PS51017"/>
    </source>
</evidence>
<dbReference type="Pfam" id="PF06203">
    <property type="entry name" value="CCT"/>
    <property type="match status" value="1"/>
</dbReference>
<dbReference type="InParanoid" id="A0A804IQR5"/>
<name>A0A804IQR5_MUSAM</name>
<sequence length="281" mass="31033">MFHSSSSSSASFVDLDLLPQSCCPAASHASDAATTRGHFDGNSPTHPPLLSPSPPYSSSAPSNYCLSRSSSSRSLPLHHHHGFVHFHPLPFLSSLQNHHRQQQPPLTLLTSSSPPPTSRNFIDSDAGPVRHVLSTGNIQGMGGVLASGEKYNQEGREIVGRVGRYSGQERKERIERYRSKRNQRNFHKKITYACRKTFADSRPRVKGRFARNGDREAETEPEASQSSYVGNDSCEQAQGCSGVGDDSDWSREMQAELAADEEAKFFTDEDLWVVFSVNLLE</sequence>
<reference evidence="7" key="2">
    <citation type="submission" date="2021-05" db="UniProtKB">
        <authorList>
            <consortium name="EnsemblPlants"/>
        </authorList>
    </citation>
    <scope>IDENTIFICATION</scope>
    <source>
        <strain evidence="7">subsp. malaccensis</strain>
    </source>
</reference>
<feature type="compositionally biased region" description="Pro residues" evidence="4">
    <location>
        <begin position="45"/>
        <end position="55"/>
    </location>
</feature>
<dbReference type="GO" id="GO:0009909">
    <property type="term" value="P:regulation of flower development"/>
    <property type="evidence" value="ECO:0000318"/>
    <property type="project" value="GO_Central"/>
</dbReference>
<dbReference type="InterPro" id="IPR010402">
    <property type="entry name" value="CCT_domain"/>
</dbReference>
<keyword evidence="2 3" id="KW-0539">Nucleus</keyword>
<feature type="region of interest" description="Disordered" evidence="4">
    <location>
        <begin position="33"/>
        <end position="56"/>
    </location>
</feature>
<dbReference type="OrthoDB" id="153872at2759"/>
<dbReference type="InterPro" id="IPR045281">
    <property type="entry name" value="CONSTANS-like"/>
</dbReference>
<dbReference type="EnsemblPlants" id="Ma04_t17360.1">
    <property type="protein sequence ID" value="Ma04_p17360.1"/>
    <property type="gene ID" value="Ma04_g17360"/>
</dbReference>
<feature type="compositionally biased region" description="Low complexity" evidence="4">
    <location>
        <begin position="102"/>
        <end position="112"/>
    </location>
</feature>
<evidence type="ECO:0000256" key="3">
    <source>
        <dbReference type="PROSITE-ProRule" id="PRU00357"/>
    </source>
</evidence>
<proteinExistence type="predicted"/>
<feature type="region of interest" description="Disordered" evidence="4">
    <location>
        <begin position="96"/>
        <end position="126"/>
    </location>
</feature>
<accession>A0A804IQR5</accession>
<reference evidence="6" key="1">
    <citation type="submission" date="2021-03" db="EMBL/GenBank/DDBJ databases">
        <authorList>
            <consortium name="Genoscope - CEA"/>
            <person name="William W."/>
        </authorList>
    </citation>
    <scope>NUCLEOTIDE SEQUENCE</scope>
    <source>
        <strain evidence="6">Doubled-haploid Pahang</strain>
    </source>
</reference>
<gene>
    <name evidence="6" type="ORF">GSMUA_123470.1</name>
</gene>
<evidence type="ECO:0000256" key="4">
    <source>
        <dbReference type="SAM" id="MobiDB-lite"/>
    </source>
</evidence>
<evidence type="ECO:0000256" key="1">
    <source>
        <dbReference type="ARBA" id="ARBA00004123"/>
    </source>
</evidence>
<evidence type="ECO:0000256" key="2">
    <source>
        <dbReference type="ARBA" id="ARBA00023242"/>
    </source>
</evidence>
<keyword evidence="8" id="KW-1185">Reference proteome</keyword>
<organism evidence="7 8">
    <name type="scientific">Musa acuminata subsp. malaccensis</name>
    <name type="common">Wild banana</name>
    <name type="synonym">Musa malaccensis</name>
    <dbReference type="NCBI Taxonomy" id="214687"/>
    <lineage>
        <taxon>Eukaryota</taxon>
        <taxon>Viridiplantae</taxon>
        <taxon>Streptophyta</taxon>
        <taxon>Embryophyta</taxon>
        <taxon>Tracheophyta</taxon>
        <taxon>Spermatophyta</taxon>
        <taxon>Magnoliopsida</taxon>
        <taxon>Liliopsida</taxon>
        <taxon>Zingiberales</taxon>
        <taxon>Musaceae</taxon>
        <taxon>Musa</taxon>
    </lineage>
</organism>
<dbReference type="PANTHER" id="PTHR31319:SF100">
    <property type="entry name" value="OS01G0835700 PROTEIN"/>
    <property type="match status" value="1"/>
</dbReference>
<dbReference type="PANTHER" id="PTHR31319">
    <property type="entry name" value="ZINC FINGER PROTEIN CONSTANS-LIKE 4"/>
    <property type="match status" value="1"/>
</dbReference>
<evidence type="ECO:0000313" key="6">
    <source>
        <dbReference type="EMBL" id="CAG1842552.1"/>
    </source>
</evidence>
<dbReference type="Gramene" id="Ma04_t17360.1">
    <property type="protein sequence ID" value="Ma04_p17360.1"/>
    <property type="gene ID" value="Ma04_g17360"/>
</dbReference>
<dbReference type="GO" id="GO:0005634">
    <property type="term" value="C:nucleus"/>
    <property type="evidence" value="ECO:0000318"/>
    <property type="project" value="GO_Central"/>
</dbReference>
<dbReference type="Proteomes" id="UP000012960">
    <property type="component" value="Unplaced"/>
</dbReference>
<evidence type="ECO:0000313" key="7">
    <source>
        <dbReference type="EnsemblPlants" id="Ma04_p17360.1"/>
    </source>
</evidence>
<dbReference type="FunCoup" id="A0A804IQR5">
    <property type="interactions" value="7"/>
</dbReference>
<dbReference type="AlphaFoldDB" id="A0A804IQR5"/>
<comment type="subcellular location">
    <subcellularLocation>
        <location evidence="1 3">Nucleus</location>
    </subcellularLocation>
</comment>
<evidence type="ECO:0000313" key="8">
    <source>
        <dbReference type="Proteomes" id="UP000012960"/>
    </source>
</evidence>
<feature type="domain" description="CCT" evidence="5">
    <location>
        <begin position="170"/>
        <end position="212"/>
    </location>
</feature>
<dbReference type="PROSITE" id="PS51017">
    <property type="entry name" value="CCT"/>
    <property type="match status" value="1"/>
</dbReference>
<protein>
    <submittedName>
        <fullName evidence="6">(wild Malaysian banana) hypothetical protein</fullName>
    </submittedName>
</protein>
<feature type="compositionally biased region" description="Polar residues" evidence="4">
    <location>
        <begin position="222"/>
        <end position="239"/>
    </location>
</feature>